<evidence type="ECO:0000256" key="3">
    <source>
        <dbReference type="SAM" id="MobiDB-lite"/>
    </source>
</evidence>
<feature type="domain" description="RRM" evidence="4">
    <location>
        <begin position="252"/>
        <end position="339"/>
    </location>
</feature>
<dbReference type="Gene3D" id="3.30.70.330">
    <property type="match status" value="1"/>
</dbReference>
<comment type="caution">
    <text evidence="6">The sequence shown here is derived from an EMBL/GenBank/DDBJ whole genome shotgun (WGS) entry which is preliminary data.</text>
</comment>
<feature type="compositionally biased region" description="Pro residues" evidence="3">
    <location>
        <begin position="139"/>
        <end position="160"/>
    </location>
</feature>
<evidence type="ECO:0000256" key="1">
    <source>
        <dbReference type="ARBA" id="ARBA00022884"/>
    </source>
</evidence>
<dbReference type="SUPFAM" id="SSF54427">
    <property type="entry name" value="NTF2-like"/>
    <property type="match status" value="1"/>
</dbReference>
<dbReference type="AlphaFoldDB" id="A0A8H5EW68"/>
<dbReference type="OrthoDB" id="339151at2759"/>
<feature type="domain" description="NTF2" evidence="5">
    <location>
        <begin position="1"/>
        <end position="33"/>
    </location>
</feature>
<keyword evidence="1 2" id="KW-0694">RNA-binding</keyword>
<feature type="compositionally biased region" description="Low complexity" evidence="3">
    <location>
        <begin position="124"/>
        <end position="135"/>
    </location>
</feature>
<evidence type="ECO:0000259" key="5">
    <source>
        <dbReference type="PROSITE" id="PS50177"/>
    </source>
</evidence>
<dbReference type="InterPro" id="IPR012677">
    <property type="entry name" value="Nucleotide-bd_a/b_plait_sf"/>
</dbReference>
<feature type="region of interest" description="Disordered" evidence="3">
    <location>
        <begin position="334"/>
        <end position="380"/>
    </location>
</feature>
<dbReference type="InterPro" id="IPR000504">
    <property type="entry name" value="RRM_dom"/>
</dbReference>
<dbReference type="InterPro" id="IPR035979">
    <property type="entry name" value="RBD_domain_sf"/>
</dbReference>
<feature type="compositionally biased region" description="Low complexity" evidence="3">
    <location>
        <begin position="209"/>
        <end position="221"/>
    </location>
</feature>
<dbReference type="GO" id="GO:1990904">
    <property type="term" value="C:ribonucleoprotein complex"/>
    <property type="evidence" value="ECO:0007669"/>
    <property type="project" value="TreeGrafter"/>
</dbReference>
<evidence type="ECO:0000256" key="2">
    <source>
        <dbReference type="PROSITE-ProRule" id="PRU00176"/>
    </source>
</evidence>
<proteinExistence type="predicted"/>
<feature type="compositionally biased region" description="Low complexity" evidence="3">
    <location>
        <begin position="180"/>
        <end position="190"/>
    </location>
</feature>
<dbReference type="GO" id="GO:0003729">
    <property type="term" value="F:mRNA binding"/>
    <property type="evidence" value="ECO:0007669"/>
    <property type="project" value="TreeGrafter"/>
</dbReference>
<protein>
    <submittedName>
        <fullName evidence="6">Uncharacterized protein</fullName>
    </submittedName>
</protein>
<feature type="compositionally biased region" description="Gly residues" evidence="3">
    <location>
        <begin position="359"/>
        <end position="380"/>
    </location>
</feature>
<sequence>MSNRNEPWRKFVQTFFLAEQPNGYFVLNDIFRFLKEETVEGDDVSEAEGAEVPAPAVPEQAPAPVVPEPEPVQEPTREPTPPPAPVAEPEPAPPAPAHDAPTNDVPAAPAPEPTAPATQANGSAPEAEAPPAQVEKAPEPTPAPAPQAAPAAAPAPPPAPAAAAPVAAPSAPAPAPAPSAPRSWASLAASNQKKWGSVAQESRGISEIPASPAPSSGTQTPSQPPVTMARPQQGGPRGEHPALVAAQSITTPHCFIKGVTEPISQTALTTHLTQRFGPIKDIEIVRSKACAFLEFVTLDSAKRAIIASLNQGQGGEGGVYIDCGGDIGNVRINIETKKERGERPPPSGRPRGGPPVNGDGRGGFRGGRGGPSRGRGGPPK</sequence>
<dbReference type="Gene3D" id="3.10.450.50">
    <property type="match status" value="1"/>
</dbReference>
<dbReference type="SMART" id="SM00360">
    <property type="entry name" value="RRM"/>
    <property type="match status" value="1"/>
</dbReference>
<dbReference type="Pfam" id="PF00076">
    <property type="entry name" value="RRM_1"/>
    <property type="match status" value="1"/>
</dbReference>
<feature type="region of interest" description="Disordered" evidence="3">
    <location>
        <begin position="42"/>
        <end position="240"/>
    </location>
</feature>
<dbReference type="Pfam" id="PF02136">
    <property type="entry name" value="NTF2"/>
    <property type="match status" value="1"/>
</dbReference>
<dbReference type="PROSITE" id="PS50102">
    <property type="entry name" value="RRM"/>
    <property type="match status" value="1"/>
</dbReference>
<dbReference type="InterPro" id="IPR018222">
    <property type="entry name" value="Nuclear_transport_factor_2_euk"/>
</dbReference>
<dbReference type="PANTHER" id="PTHR10693">
    <property type="entry name" value="RAS GTPASE-ACTIVATING PROTEIN-BINDING PROTEIN"/>
    <property type="match status" value="1"/>
</dbReference>
<feature type="compositionally biased region" description="Low complexity" evidence="3">
    <location>
        <begin position="50"/>
        <end position="63"/>
    </location>
</feature>
<dbReference type="SUPFAM" id="SSF54928">
    <property type="entry name" value="RNA-binding domain, RBD"/>
    <property type="match status" value="1"/>
</dbReference>
<dbReference type="GO" id="GO:0034517">
    <property type="term" value="P:ribophagy"/>
    <property type="evidence" value="ECO:0007669"/>
    <property type="project" value="TreeGrafter"/>
</dbReference>
<evidence type="ECO:0000313" key="6">
    <source>
        <dbReference type="EMBL" id="KAF5314607.1"/>
    </source>
</evidence>
<dbReference type="GO" id="GO:0005829">
    <property type="term" value="C:cytosol"/>
    <property type="evidence" value="ECO:0007669"/>
    <property type="project" value="TreeGrafter"/>
</dbReference>
<dbReference type="InterPro" id="IPR002075">
    <property type="entry name" value="NTF2_dom"/>
</dbReference>
<dbReference type="PROSITE" id="PS50177">
    <property type="entry name" value="NTF2_DOMAIN"/>
    <property type="match status" value="1"/>
</dbReference>
<dbReference type="EMBL" id="JAACJK010000221">
    <property type="protein sequence ID" value="KAF5314607.1"/>
    <property type="molecule type" value="Genomic_DNA"/>
</dbReference>
<name>A0A8H5EW68_9AGAR</name>
<feature type="compositionally biased region" description="Low complexity" evidence="3">
    <location>
        <begin position="161"/>
        <end position="170"/>
    </location>
</feature>
<reference evidence="6 7" key="1">
    <citation type="journal article" date="2020" name="ISME J.">
        <title>Uncovering the hidden diversity of litter-decomposition mechanisms in mushroom-forming fungi.</title>
        <authorList>
            <person name="Floudas D."/>
            <person name="Bentzer J."/>
            <person name="Ahren D."/>
            <person name="Johansson T."/>
            <person name="Persson P."/>
            <person name="Tunlid A."/>
        </authorList>
    </citation>
    <scope>NUCLEOTIDE SEQUENCE [LARGE SCALE GENOMIC DNA]</scope>
    <source>
        <strain evidence="6 7">CBS 175.51</strain>
    </source>
</reference>
<dbReference type="InterPro" id="IPR039539">
    <property type="entry name" value="Ras_GTPase_bind_prot"/>
</dbReference>
<evidence type="ECO:0000313" key="7">
    <source>
        <dbReference type="Proteomes" id="UP000541558"/>
    </source>
</evidence>
<accession>A0A8H5EW68</accession>
<dbReference type="Proteomes" id="UP000541558">
    <property type="component" value="Unassembled WGS sequence"/>
</dbReference>
<organism evidence="6 7">
    <name type="scientific">Ephemerocybe angulata</name>
    <dbReference type="NCBI Taxonomy" id="980116"/>
    <lineage>
        <taxon>Eukaryota</taxon>
        <taxon>Fungi</taxon>
        <taxon>Dikarya</taxon>
        <taxon>Basidiomycota</taxon>
        <taxon>Agaricomycotina</taxon>
        <taxon>Agaricomycetes</taxon>
        <taxon>Agaricomycetidae</taxon>
        <taxon>Agaricales</taxon>
        <taxon>Agaricineae</taxon>
        <taxon>Psathyrellaceae</taxon>
        <taxon>Ephemerocybe</taxon>
    </lineage>
</organism>
<keyword evidence="7" id="KW-1185">Reference proteome</keyword>
<dbReference type="GO" id="GO:1990861">
    <property type="term" value="C:Ubp3-Bre5 deubiquitination complex"/>
    <property type="evidence" value="ECO:0007669"/>
    <property type="project" value="TreeGrafter"/>
</dbReference>
<dbReference type="PANTHER" id="PTHR10693:SF20">
    <property type="entry name" value="AT27578P"/>
    <property type="match status" value="1"/>
</dbReference>
<dbReference type="GO" id="GO:0016579">
    <property type="term" value="P:protein deubiquitination"/>
    <property type="evidence" value="ECO:0007669"/>
    <property type="project" value="TreeGrafter"/>
</dbReference>
<dbReference type="InterPro" id="IPR032710">
    <property type="entry name" value="NTF2-like_dom_sf"/>
</dbReference>
<gene>
    <name evidence="6" type="ORF">D9611_007240</name>
</gene>
<feature type="compositionally biased region" description="Pro residues" evidence="3">
    <location>
        <begin position="64"/>
        <end position="96"/>
    </location>
</feature>
<evidence type="ECO:0000259" key="4">
    <source>
        <dbReference type="PROSITE" id="PS50102"/>
    </source>
</evidence>
<feature type="compositionally biased region" description="Basic and acidic residues" evidence="3">
    <location>
        <begin position="334"/>
        <end position="343"/>
    </location>
</feature>